<dbReference type="EMBL" id="VOIH02000004">
    <property type="protein sequence ID" value="KAF3449323.1"/>
    <property type="molecule type" value="Genomic_DNA"/>
</dbReference>
<dbReference type="Gene3D" id="3.40.50.300">
    <property type="entry name" value="P-loop containing nucleotide triphosphate hydrolases"/>
    <property type="match status" value="1"/>
</dbReference>
<evidence type="ECO:0000313" key="6">
    <source>
        <dbReference type="Proteomes" id="UP000796880"/>
    </source>
</evidence>
<evidence type="ECO:0000313" key="5">
    <source>
        <dbReference type="EMBL" id="KAF3449323.1"/>
    </source>
</evidence>
<dbReference type="AlphaFoldDB" id="A0A8K0HCH6"/>
<sequence length="681" mass="77034">MIEGLFGMTSRLKKLDAYVLESFGTNIVCFIGIHGMGSIGKSTLAEAYYKIMSHKFEGCSFLSKVREVSKRENGLVELQKQLLSDILGEDLSVGHVGDGRDKIRRSVIIVTTRNESLLRKRYKIFGAGQLDDDEALQLFSWKAFESTEPPEEYRELSEQVVEHANNLPLALTVFGSQFGQKRGKNEWNSTLRKLKKFPPEQIIKKLKISFDELDEMEQNIFLDIACFFKGLEESKVKPILDCCGFEPNCGIPNLICMSLLRITEDDRKLWMHDKLKEMGQQIGRGNEADQRPTRLWNKDELDNILQENMLPSLKIIDLTDSESLKTFGYFSAVPNLESNGSISDGGFPEYFGRLVSLENLVLSKNPFTVLPPSISGLSRLKFLGLEYCKCLTTLGQELPSSLEEVNVNYCSSLKSFLDPLKPSNLRCSAVCVDCFELVKIQDGILTAFTSLQRHLQDPCNLRRKFGIVLVGSKIPAWFTKPCSRPTISLKLGKSWCGSKWKRFALAVCFWADSPDDFCCDVKLDMGDGNLEIATVDCPTNSGSSNHLWLSYVHREQFNVDWENCTGDIEFSFRSKASSVDKSWHCGPWSVRLVYKKDVKMLTKITTKNEDVRPTPSFEETWEEILTAARRPILPGAGALMPKKCKTNWSFSKQKSIWGAANLGTAQDEALLISIKEYEWTR</sequence>
<dbReference type="PANTHER" id="PTHR11017:SF527">
    <property type="entry name" value="TMV RESISTANCE PROTEIN N-LIKE"/>
    <property type="match status" value="1"/>
</dbReference>
<dbReference type="PANTHER" id="PTHR11017">
    <property type="entry name" value="LEUCINE-RICH REPEAT-CONTAINING PROTEIN"/>
    <property type="match status" value="1"/>
</dbReference>
<dbReference type="GO" id="GO:0006952">
    <property type="term" value="P:defense response"/>
    <property type="evidence" value="ECO:0007669"/>
    <property type="project" value="InterPro"/>
</dbReference>
<feature type="domain" description="C-JID" evidence="3">
    <location>
        <begin position="470"/>
        <end position="598"/>
    </location>
</feature>
<evidence type="ECO:0000259" key="3">
    <source>
        <dbReference type="Pfam" id="PF20160"/>
    </source>
</evidence>
<comment type="caution">
    <text evidence="5">The sequence shown here is derived from an EMBL/GenBank/DDBJ whole genome shotgun (WGS) entry which is preliminary data.</text>
</comment>
<organism evidence="5 6">
    <name type="scientific">Rhamnella rubrinervis</name>
    <dbReference type="NCBI Taxonomy" id="2594499"/>
    <lineage>
        <taxon>Eukaryota</taxon>
        <taxon>Viridiplantae</taxon>
        <taxon>Streptophyta</taxon>
        <taxon>Embryophyta</taxon>
        <taxon>Tracheophyta</taxon>
        <taxon>Spermatophyta</taxon>
        <taxon>Magnoliopsida</taxon>
        <taxon>eudicotyledons</taxon>
        <taxon>Gunneridae</taxon>
        <taxon>Pentapetalae</taxon>
        <taxon>rosids</taxon>
        <taxon>fabids</taxon>
        <taxon>Rosales</taxon>
        <taxon>Rhamnaceae</taxon>
        <taxon>rhamnoid group</taxon>
        <taxon>Rhamneae</taxon>
        <taxon>Rhamnella</taxon>
    </lineage>
</organism>
<evidence type="ECO:0000256" key="1">
    <source>
        <dbReference type="ARBA" id="ARBA00022614"/>
    </source>
</evidence>
<dbReference type="GO" id="GO:0061809">
    <property type="term" value="F:NAD+ nucleosidase activity, cyclic ADP-ribose generating"/>
    <property type="evidence" value="ECO:0007669"/>
    <property type="project" value="UniProtKB-EC"/>
</dbReference>
<name>A0A8K0HCH6_9ROSA</name>
<dbReference type="Pfam" id="PF23282">
    <property type="entry name" value="WHD_ROQ1"/>
    <property type="match status" value="1"/>
</dbReference>
<dbReference type="InterPro" id="IPR042197">
    <property type="entry name" value="Apaf_helical"/>
</dbReference>
<dbReference type="Gene3D" id="3.80.10.10">
    <property type="entry name" value="Ribonuclease Inhibitor"/>
    <property type="match status" value="1"/>
</dbReference>
<dbReference type="InterPro" id="IPR058192">
    <property type="entry name" value="WHD_ROQ1-like"/>
</dbReference>
<keyword evidence="2" id="KW-0677">Repeat</keyword>
<dbReference type="SUPFAM" id="SSF52058">
    <property type="entry name" value="L domain-like"/>
    <property type="match status" value="1"/>
</dbReference>
<dbReference type="GO" id="GO:0043531">
    <property type="term" value="F:ADP binding"/>
    <property type="evidence" value="ECO:0007669"/>
    <property type="project" value="InterPro"/>
</dbReference>
<dbReference type="InterPro" id="IPR036390">
    <property type="entry name" value="WH_DNA-bd_sf"/>
</dbReference>
<reference evidence="5" key="1">
    <citation type="submission" date="2020-03" db="EMBL/GenBank/DDBJ databases">
        <title>A high-quality chromosome-level genome assembly of a woody plant with both climbing and erect habits, Rhamnella rubrinervis.</title>
        <authorList>
            <person name="Lu Z."/>
            <person name="Yang Y."/>
            <person name="Zhu X."/>
            <person name="Sun Y."/>
        </authorList>
    </citation>
    <scope>NUCLEOTIDE SEQUENCE</scope>
    <source>
        <strain evidence="5">BYM</strain>
        <tissue evidence="5">Leaf</tissue>
    </source>
</reference>
<dbReference type="InterPro" id="IPR044974">
    <property type="entry name" value="Disease_R_plants"/>
</dbReference>
<dbReference type="Proteomes" id="UP000796880">
    <property type="component" value="Unassembled WGS sequence"/>
</dbReference>
<dbReference type="Pfam" id="PF20160">
    <property type="entry name" value="C-JID"/>
    <property type="match status" value="1"/>
</dbReference>
<dbReference type="Gene3D" id="1.10.8.430">
    <property type="entry name" value="Helical domain of apoptotic protease-activating factors"/>
    <property type="match status" value="1"/>
</dbReference>
<dbReference type="InterPro" id="IPR045344">
    <property type="entry name" value="C-JID"/>
</dbReference>
<evidence type="ECO:0008006" key="7">
    <source>
        <dbReference type="Google" id="ProtNLM"/>
    </source>
</evidence>
<dbReference type="InterPro" id="IPR032675">
    <property type="entry name" value="LRR_dom_sf"/>
</dbReference>
<evidence type="ECO:0000256" key="2">
    <source>
        <dbReference type="ARBA" id="ARBA00022737"/>
    </source>
</evidence>
<gene>
    <name evidence="5" type="ORF">FNV43_RR10051</name>
</gene>
<protein>
    <recommendedName>
        <fullName evidence="7">NB-ARC domain-containing protein</fullName>
    </recommendedName>
</protein>
<keyword evidence="1" id="KW-0433">Leucine-rich repeat</keyword>
<dbReference type="OrthoDB" id="844656at2759"/>
<evidence type="ECO:0000259" key="4">
    <source>
        <dbReference type="Pfam" id="PF23282"/>
    </source>
</evidence>
<feature type="domain" description="Disease resistance protein Roq1-like winged-helix" evidence="4">
    <location>
        <begin position="215"/>
        <end position="284"/>
    </location>
</feature>
<dbReference type="InterPro" id="IPR027417">
    <property type="entry name" value="P-loop_NTPase"/>
</dbReference>
<proteinExistence type="predicted"/>
<keyword evidence="6" id="KW-1185">Reference proteome</keyword>
<dbReference type="SUPFAM" id="SSF52540">
    <property type="entry name" value="P-loop containing nucleoside triphosphate hydrolases"/>
    <property type="match status" value="1"/>
</dbReference>
<dbReference type="PRINTS" id="PR00364">
    <property type="entry name" value="DISEASERSIST"/>
</dbReference>
<accession>A0A8K0HCH6</accession>
<dbReference type="SUPFAM" id="SSF46785">
    <property type="entry name" value="Winged helix' DNA-binding domain"/>
    <property type="match status" value="1"/>
</dbReference>